<reference evidence="8 13" key="2">
    <citation type="journal article" date="2019" name="Nat. Med.">
        <title>A library of human gut bacterial isolates paired with longitudinal multiomics data enables mechanistic microbiome research.</title>
        <authorList>
            <person name="Poyet M."/>
            <person name="Groussin M."/>
            <person name="Gibbons S.M."/>
            <person name="Avila-Pacheco J."/>
            <person name="Jiang X."/>
            <person name="Kearney S.M."/>
            <person name="Perrotta A.R."/>
            <person name="Berdy B."/>
            <person name="Zhao S."/>
            <person name="Lieberman T.D."/>
            <person name="Swanson P.K."/>
            <person name="Smith M."/>
            <person name="Roesemann S."/>
            <person name="Alexander J.E."/>
            <person name="Rich S.A."/>
            <person name="Livny J."/>
            <person name="Vlamakis H."/>
            <person name="Clish C."/>
            <person name="Bullock K."/>
            <person name="Deik A."/>
            <person name="Scott J."/>
            <person name="Pierce K.A."/>
            <person name="Xavier R.J."/>
            <person name="Alm E.J."/>
        </authorList>
    </citation>
    <scope>NUCLEOTIDE SEQUENCE [LARGE SCALE GENOMIC DNA]</scope>
    <source>
        <strain evidence="8 13">BIOML-A6</strain>
    </source>
</reference>
<protein>
    <submittedName>
        <fullName evidence="9">RagB/SusD family nutrient uptake outer membrane protein</fullName>
    </submittedName>
</protein>
<dbReference type="Pfam" id="PF07980">
    <property type="entry name" value="SusD_RagB"/>
    <property type="match status" value="1"/>
</dbReference>
<evidence type="ECO:0000259" key="7">
    <source>
        <dbReference type="Pfam" id="PF14322"/>
    </source>
</evidence>
<comment type="subcellular location">
    <subcellularLocation>
        <location evidence="1">Cell outer membrane</location>
    </subcellularLocation>
</comment>
<proteinExistence type="inferred from homology"/>
<dbReference type="PROSITE" id="PS51257">
    <property type="entry name" value="PROKAR_LIPOPROTEIN"/>
    <property type="match status" value="1"/>
</dbReference>
<evidence type="ECO:0000259" key="6">
    <source>
        <dbReference type="Pfam" id="PF07980"/>
    </source>
</evidence>
<evidence type="ECO:0000256" key="2">
    <source>
        <dbReference type="ARBA" id="ARBA00006275"/>
    </source>
</evidence>
<evidence type="ECO:0000256" key="4">
    <source>
        <dbReference type="ARBA" id="ARBA00023136"/>
    </source>
</evidence>
<organism evidence="9 11">
    <name type="scientific">Bacteroides stercoris</name>
    <dbReference type="NCBI Taxonomy" id="46506"/>
    <lineage>
        <taxon>Bacteria</taxon>
        <taxon>Pseudomonadati</taxon>
        <taxon>Bacteroidota</taxon>
        <taxon>Bacteroidia</taxon>
        <taxon>Bacteroidales</taxon>
        <taxon>Bacteroidaceae</taxon>
        <taxon>Bacteroides</taxon>
    </lineage>
</organism>
<dbReference type="Proteomes" id="UP000284161">
    <property type="component" value="Unassembled WGS sequence"/>
</dbReference>
<keyword evidence="5" id="KW-0998">Cell outer membrane</keyword>
<keyword evidence="3" id="KW-0732">Signal</keyword>
<comment type="similarity">
    <text evidence="2">Belongs to the SusD family.</text>
</comment>
<evidence type="ECO:0000313" key="10">
    <source>
        <dbReference type="EMBL" id="RGR27623.1"/>
    </source>
</evidence>
<evidence type="ECO:0000256" key="5">
    <source>
        <dbReference type="ARBA" id="ARBA00023237"/>
    </source>
</evidence>
<dbReference type="EMBL" id="WCLE01000004">
    <property type="protein sequence ID" value="KAB5315997.1"/>
    <property type="molecule type" value="Genomic_DNA"/>
</dbReference>
<dbReference type="InterPro" id="IPR011990">
    <property type="entry name" value="TPR-like_helical_dom_sf"/>
</dbReference>
<dbReference type="Gene3D" id="1.25.40.390">
    <property type="match status" value="1"/>
</dbReference>
<sequence length="510" mass="57911">MKTKEYIVTLIAACSLSSCNDLIDIYPVENNFADTFYTSEFEINQAAMGIYARLGRNGGSLDFPTIYYFMASEGRSDNLYYAALANAQRDQVDFRNYAVTDVTGTNEDIYARLYQIIGDANMLLQKVPDEQYTRYRAEASFLRALAYFELVRAYGPQPVVDYPILNEEARGMLRQPIEEVYKLIISDLEYAGNNLEAFYTGEEAGRVGSVAAKCLLAEVYVTMAGYPMNDPNAYQKAEITLEPIMDEVKKRFAPDYSYIFDVNKENQYDLFSVQFASGNQGLGSSLAGYTTEGSGGVMIPEWFYSGYHLQGQDFRVDTLLVKDMKTKNDKRLETSVAEGYWDTTEHGFTPEDYAAHYKERCMMIKFLVKDNTNKTIKAWNDYPLNFPILRPADAYLLYAEALINNGKTELATEWIDAIRARAGLASLGHTPTMDDVMYERRCEFIGEGKRYFDLVRMGKGTFISTMKKFSDHYEHVSKMGANNPSEKDLLLPIPLTVMNIHASWTNNPGY</sequence>
<evidence type="ECO:0000313" key="12">
    <source>
        <dbReference type="Proteomes" id="UP000284161"/>
    </source>
</evidence>
<dbReference type="AlphaFoldDB" id="A0A3E4URP5"/>
<accession>A0A3E4URP5</accession>
<evidence type="ECO:0000313" key="9">
    <source>
        <dbReference type="EMBL" id="RGM14684.1"/>
    </source>
</evidence>
<dbReference type="Pfam" id="PF14322">
    <property type="entry name" value="SusD-like_3"/>
    <property type="match status" value="1"/>
</dbReference>
<dbReference type="EMBL" id="QRUB01000008">
    <property type="protein sequence ID" value="RGR27623.1"/>
    <property type="molecule type" value="Genomic_DNA"/>
</dbReference>
<feature type="domain" description="RagB/SusD" evidence="6">
    <location>
        <begin position="272"/>
        <end position="510"/>
    </location>
</feature>
<dbReference type="InterPro" id="IPR033985">
    <property type="entry name" value="SusD-like_N"/>
</dbReference>
<dbReference type="Proteomes" id="UP000467334">
    <property type="component" value="Unassembled WGS sequence"/>
</dbReference>
<gene>
    <name evidence="10" type="ORF">DWY58_10185</name>
    <name evidence="9" type="ORF">DXC34_05160</name>
    <name evidence="8" type="ORF">F9958_02920</name>
</gene>
<evidence type="ECO:0000256" key="3">
    <source>
        <dbReference type="ARBA" id="ARBA00022729"/>
    </source>
</evidence>
<evidence type="ECO:0000313" key="13">
    <source>
        <dbReference type="Proteomes" id="UP000467334"/>
    </source>
</evidence>
<dbReference type="RefSeq" id="WP_117741353.1">
    <property type="nucleotide sequence ID" value="NZ_CP081913.1"/>
</dbReference>
<name>A0A3E4URP5_BACSE</name>
<comment type="caution">
    <text evidence="9">The sequence shown here is derived from an EMBL/GenBank/DDBJ whole genome shotgun (WGS) entry which is preliminary data.</text>
</comment>
<evidence type="ECO:0000313" key="8">
    <source>
        <dbReference type="EMBL" id="KAB5315997.1"/>
    </source>
</evidence>
<dbReference type="SUPFAM" id="SSF48452">
    <property type="entry name" value="TPR-like"/>
    <property type="match status" value="1"/>
</dbReference>
<reference evidence="11 12" key="1">
    <citation type="submission" date="2018-08" db="EMBL/GenBank/DDBJ databases">
        <title>A genome reference for cultivated species of the human gut microbiota.</title>
        <authorList>
            <person name="Zou Y."/>
            <person name="Xue W."/>
            <person name="Luo G."/>
        </authorList>
    </citation>
    <scope>NUCLEOTIDE SEQUENCE [LARGE SCALE GENOMIC DNA]</scope>
    <source>
        <strain evidence="10 12">AF25-6</strain>
        <strain evidence="9 11">TF03-6</strain>
    </source>
</reference>
<feature type="domain" description="SusD-like N-terminal" evidence="7">
    <location>
        <begin position="88"/>
        <end position="220"/>
    </location>
</feature>
<keyword evidence="4" id="KW-0472">Membrane</keyword>
<dbReference type="Proteomes" id="UP000261223">
    <property type="component" value="Unassembled WGS sequence"/>
</dbReference>
<dbReference type="InterPro" id="IPR012944">
    <property type="entry name" value="SusD_RagB_dom"/>
</dbReference>
<dbReference type="GO" id="GO:0009279">
    <property type="term" value="C:cell outer membrane"/>
    <property type="evidence" value="ECO:0007669"/>
    <property type="project" value="UniProtKB-SubCell"/>
</dbReference>
<dbReference type="EMBL" id="QSSV01000005">
    <property type="protein sequence ID" value="RGM14684.1"/>
    <property type="molecule type" value="Genomic_DNA"/>
</dbReference>
<evidence type="ECO:0000256" key="1">
    <source>
        <dbReference type="ARBA" id="ARBA00004442"/>
    </source>
</evidence>
<evidence type="ECO:0000313" key="11">
    <source>
        <dbReference type="Proteomes" id="UP000261223"/>
    </source>
</evidence>